<reference evidence="3 4" key="1">
    <citation type="submission" date="2024-08" db="EMBL/GenBank/DDBJ databases">
        <title>Whole-genome sequencing of halo(alkali)philic microorganisms from hypersaline lakes.</title>
        <authorList>
            <person name="Sorokin D.Y."/>
            <person name="Merkel A.Y."/>
            <person name="Messina E."/>
            <person name="Yakimov M."/>
        </authorList>
    </citation>
    <scope>NUCLEOTIDE SEQUENCE [LARGE SCALE GENOMIC DNA]</scope>
    <source>
        <strain evidence="3 4">Cl-TMA</strain>
    </source>
</reference>
<accession>A0ABV4TZ48</accession>
<evidence type="ECO:0000313" key="3">
    <source>
        <dbReference type="EMBL" id="MFA9461360.1"/>
    </source>
</evidence>
<feature type="domain" description="EAL" evidence="2">
    <location>
        <begin position="1"/>
        <end position="77"/>
    </location>
</feature>
<feature type="region of interest" description="Disordered" evidence="1">
    <location>
        <begin position="74"/>
        <end position="97"/>
    </location>
</feature>
<dbReference type="PROSITE" id="PS50883">
    <property type="entry name" value="EAL"/>
    <property type="match status" value="1"/>
</dbReference>
<organism evidence="3 4">
    <name type="scientific">Thiohalorhabdus methylotrophus</name>
    <dbReference type="NCBI Taxonomy" id="3242694"/>
    <lineage>
        <taxon>Bacteria</taxon>
        <taxon>Pseudomonadati</taxon>
        <taxon>Pseudomonadota</taxon>
        <taxon>Gammaproteobacteria</taxon>
        <taxon>Thiohalorhabdales</taxon>
        <taxon>Thiohalorhabdaceae</taxon>
        <taxon>Thiohalorhabdus</taxon>
    </lineage>
</organism>
<dbReference type="EMBL" id="JBGUAW010000007">
    <property type="protein sequence ID" value="MFA9461360.1"/>
    <property type="molecule type" value="Genomic_DNA"/>
</dbReference>
<dbReference type="InterPro" id="IPR035919">
    <property type="entry name" value="EAL_sf"/>
</dbReference>
<dbReference type="Pfam" id="PF00563">
    <property type="entry name" value="EAL"/>
    <property type="match status" value="1"/>
</dbReference>
<dbReference type="Gene3D" id="3.20.20.450">
    <property type="entry name" value="EAL domain"/>
    <property type="match status" value="1"/>
</dbReference>
<dbReference type="RefSeq" id="WP_373656150.1">
    <property type="nucleotide sequence ID" value="NZ_JBGUAW010000007.1"/>
</dbReference>
<dbReference type="Proteomes" id="UP001575181">
    <property type="component" value="Unassembled WGS sequence"/>
</dbReference>
<proteinExistence type="predicted"/>
<gene>
    <name evidence="3" type="ORF">ACERLL_11030</name>
</gene>
<name>A0ABV4TZ48_9GAMM</name>
<sequence length="97" mass="10841">MDKPFIQDLSWNAPSRTITDTLLRRSSMLDLRSNAEGVEEPNQEERVQAKGCVAGQGYLFGTRLPASSDIRTETAELRKPGSVRQVGEDGPWIPVRR</sequence>
<evidence type="ECO:0000313" key="4">
    <source>
        <dbReference type="Proteomes" id="UP001575181"/>
    </source>
</evidence>
<protein>
    <recommendedName>
        <fullName evidence="2">EAL domain-containing protein</fullName>
    </recommendedName>
</protein>
<evidence type="ECO:0000259" key="2">
    <source>
        <dbReference type="PROSITE" id="PS50883"/>
    </source>
</evidence>
<dbReference type="SUPFAM" id="SSF141868">
    <property type="entry name" value="EAL domain-like"/>
    <property type="match status" value="1"/>
</dbReference>
<dbReference type="InterPro" id="IPR001633">
    <property type="entry name" value="EAL_dom"/>
</dbReference>
<comment type="caution">
    <text evidence="3">The sequence shown here is derived from an EMBL/GenBank/DDBJ whole genome shotgun (WGS) entry which is preliminary data.</text>
</comment>
<evidence type="ECO:0000256" key="1">
    <source>
        <dbReference type="SAM" id="MobiDB-lite"/>
    </source>
</evidence>
<keyword evidence="4" id="KW-1185">Reference proteome</keyword>